<sequence>MAEYFNPPAVWQPFGAFSMGVVHGAGHVVRLKGQVALDPAGNVVGAEDMPAQLGQTLENIRQTLAYVGGRMEDIVSLVQHTTDIEAFMACGEIRQAYFSPPYPVTTTVEVNRLYDQNLMIEITATAEIPEDRFISPSTK</sequence>
<keyword evidence="2" id="KW-1185">Reference proteome</keyword>
<dbReference type="CDD" id="cd00448">
    <property type="entry name" value="YjgF_YER057c_UK114_family"/>
    <property type="match status" value="1"/>
</dbReference>
<proteinExistence type="predicted"/>
<evidence type="ECO:0000313" key="1">
    <source>
        <dbReference type="EMBL" id="RVU39428.1"/>
    </source>
</evidence>
<protein>
    <submittedName>
        <fullName evidence="1">RidA family protein</fullName>
    </submittedName>
</protein>
<gene>
    <name evidence="1" type="ORF">EOI86_09380</name>
</gene>
<comment type="caution">
    <text evidence="1">The sequence shown here is derived from an EMBL/GenBank/DDBJ whole genome shotgun (WGS) entry which is preliminary data.</text>
</comment>
<dbReference type="RefSeq" id="WP_127764799.1">
    <property type="nucleotide sequence ID" value="NZ_SADE01000001.1"/>
</dbReference>
<dbReference type="Pfam" id="PF01042">
    <property type="entry name" value="Ribonuc_L-PSP"/>
    <property type="match status" value="1"/>
</dbReference>
<dbReference type="PANTHER" id="PTHR43857">
    <property type="entry name" value="BLR7761 PROTEIN"/>
    <property type="match status" value="1"/>
</dbReference>
<dbReference type="Gene3D" id="3.30.1330.40">
    <property type="entry name" value="RutC-like"/>
    <property type="match status" value="1"/>
</dbReference>
<dbReference type="EMBL" id="SADE01000001">
    <property type="protein sequence ID" value="RVU39428.1"/>
    <property type="molecule type" value="Genomic_DNA"/>
</dbReference>
<evidence type="ECO:0000313" key="2">
    <source>
        <dbReference type="Proteomes" id="UP000287447"/>
    </source>
</evidence>
<dbReference type="InterPro" id="IPR006175">
    <property type="entry name" value="YjgF/YER057c/UK114"/>
</dbReference>
<reference evidence="2" key="1">
    <citation type="submission" date="2019-01" db="EMBL/GenBank/DDBJ databases">
        <title>Gri0909 isolated from a small marine red alga.</title>
        <authorList>
            <person name="Kim J."/>
            <person name="Jeong S.E."/>
            <person name="Jeon C.O."/>
        </authorList>
    </citation>
    <scope>NUCLEOTIDE SEQUENCE [LARGE SCALE GENOMIC DNA]</scope>
    <source>
        <strain evidence="2">Gri0909</strain>
    </source>
</reference>
<organism evidence="1 2">
    <name type="scientific">Hwanghaeella grinnelliae</name>
    <dbReference type="NCBI Taxonomy" id="2500179"/>
    <lineage>
        <taxon>Bacteria</taxon>
        <taxon>Pseudomonadati</taxon>
        <taxon>Pseudomonadota</taxon>
        <taxon>Alphaproteobacteria</taxon>
        <taxon>Rhodospirillales</taxon>
        <taxon>Rhodospirillaceae</taxon>
        <taxon>Hwanghaeella</taxon>
    </lineage>
</organism>
<dbReference type="InterPro" id="IPR035959">
    <property type="entry name" value="RutC-like_sf"/>
</dbReference>
<dbReference type="OrthoDB" id="9809792at2"/>
<dbReference type="AlphaFoldDB" id="A0A3S3USC5"/>
<dbReference type="PANTHER" id="PTHR43857:SF1">
    <property type="entry name" value="YJGH FAMILY PROTEIN"/>
    <property type="match status" value="1"/>
</dbReference>
<accession>A0A3S3USC5</accession>
<dbReference type="Proteomes" id="UP000287447">
    <property type="component" value="Unassembled WGS sequence"/>
</dbReference>
<dbReference type="SUPFAM" id="SSF55298">
    <property type="entry name" value="YjgF-like"/>
    <property type="match status" value="1"/>
</dbReference>
<name>A0A3S3USC5_9PROT</name>